<gene>
    <name evidence="1" type="ORF">NBRC111894_69</name>
</gene>
<evidence type="ECO:0000313" key="1">
    <source>
        <dbReference type="EMBL" id="GAY74515.1"/>
    </source>
</evidence>
<accession>A0A4Y1Z659</accession>
<reference evidence="1 2" key="1">
    <citation type="submission" date="2017-11" db="EMBL/GenBank/DDBJ databases">
        <title>Draft Genome Sequence of Sporolactobacillus inulinus NBRC 111894 Isolated from Koso, a Japanese Sugar-Vegetable Fermented Beverage.</title>
        <authorList>
            <person name="Chiou T.Y."/>
            <person name="Oshima K."/>
            <person name="Suda W."/>
            <person name="Hattori M."/>
            <person name="Takahashi T."/>
        </authorList>
    </citation>
    <scope>NUCLEOTIDE SEQUENCE [LARGE SCALE GENOMIC DNA]</scope>
    <source>
        <strain evidence="1 2">NBRC111894</strain>
    </source>
</reference>
<organism evidence="1 2">
    <name type="scientific">Sporolactobacillus inulinus</name>
    <dbReference type="NCBI Taxonomy" id="2078"/>
    <lineage>
        <taxon>Bacteria</taxon>
        <taxon>Bacillati</taxon>
        <taxon>Bacillota</taxon>
        <taxon>Bacilli</taxon>
        <taxon>Bacillales</taxon>
        <taxon>Sporolactobacillaceae</taxon>
        <taxon>Sporolactobacillus</taxon>
    </lineage>
</organism>
<dbReference type="InterPro" id="IPR006135">
    <property type="entry name" value="T3SS_substrate_exporter"/>
</dbReference>
<dbReference type="RefSeq" id="WP_262391916.1">
    <property type="nucleotide sequence ID" value="NZ_BEXB01000001.1"/>
</dbReference>
<proteinExistence type="predicted"/>
<keyword evidence="1" id="KW-0969">Cilium</keyword>
<sequence length="98" mass="11263">MEHSERKKKAVALSYQRGEDQAPRVVAKGDDQQAERIIMEAKQHDIPIQEDPELVSVLGQLDLEQTIPPELYQIVAELFDFIYTVDEQVSEKKNNKIV</sequence>
<dbReference type="EMBL" id="BEXB01000001">
    <property type="protein sequence ID" value="GAY74515.1"/>
    <property type="molecule type" value="Genomic_DNA"/>
</dbReference>
<dbReference type="AlphaFoldDB" id="A0A4Y1Z659"/>
<protein>
    <submittedName>
        <fullName evidence="1">Flagellar biosynthesis protein FlhB</fullName>
    </submittedName>
</protein>
<dbReference type="GO" id="GO:0009306">
    <property type="term" value="P:protein secretion"/>
    <property type="evidence" value="ECO:0007669"/>
    <property type="project" value="InterPro"/>
</dbReference>
<evidence type="ECO:0000313" key="2">
    <source>
        <dbReference type="Proteomes" id="UP000319716"/>
    </source>
</evidence>
<keyword evidence="1" id="KW-0966">Cell projection</keyword>
<dbReference type="SUPFAM" id="SSF160544">
    <property type="entry name" value="EscU C-terminal domain-like"/>
    <property type="match status" value="1"/>
</dbReference>
<dbReference type="PANTHER" id="PTHR30531">
    <property type="entry name" value="FLAGELLAR BIOSYNTHETIC PROTEIN FLHB"/>
    <property type="match status" value="1"/>
</dbReference>
<dbReference type="Pfam" id="PF01312">
    <property type="entry name" value="Bac_export_2"/>
    <property type="match status" value="1"/>
</dbReference>
<dbReference type="Proteomes" id="UP000319716">
    <property type="component" value="Unassembled WGS sequence"/>
</dbReference>
<dbReference type="PANTHER" id="PTHR30531:SF12">
    <property type="entry name" value="FLAGELLAR BIOSYNTHETIC PROTEIN FLHB"/>
    <property type="match status" value="1"/>
</dbReference>
<name>A0A4Y1Z659_9BACL</name>
<dbReference type="GO" id="GO:0005886">
    <property type="term" value="C:plasma membrane"/>
    <property type="evidence" value="ECO:0007669"/>
    <property type="project" value="TreeGrafter"/>
</dbReference>
<dbReference type="Gene3D" id="3.40.1690.10">
    <property type="entry name" value="secretion proteins EscU"/>
    <property type="match status" value="1"/>
</dbReference>
<keyword evidence="1" id="KW-0282">Flagellum</keyword>
<dbReference type="InterPro" id="IPR029025">
    <property type="entry name" value="T3SS_substrate_exporter_C"/>
</dbReference>
<comment type="caution">
    <text evidence="1">The sequence shown here is derived from an EMBL/GenBank/DDBJ whole genome shotgun (WGS) entry which is preliminary data.</text>
</comment>